<evidence type="ECO:0000313" key="5">
    <source>
        <dbReference type="EMBL" id="KIK59152.1"/>
    </source>
</evidence>
<dbReference type="AlphaFoldDB" id="A0A0D0CKY4"/>
<evidence type="ECO:0000256" key="4">
    <source>
        <dbReference type="SAM" id="SignalP"/>
    </source>
</evidence>
<evidence type="ECO:0000256" key="2">
    <source>
        <dbReference type="ARBA" id="ARBA00010421"/>
    </source>
</evidence>
<dbReference type="Proteomes" id="UP000053593">
    <property type="component" value="Unassembled WGS sequence"/>
</dbReference>
<keyword evidence="6" id="KW-1185">Reference proteome</keyword>
<comment type="similarity">
    <text evidence="2">Belongs to the cerato-platanin family.</text>
</comment>
<dbReference type="CDD" id="cd22778">
    <property type="entry name" value="DPBB_CEPL-like"/>
    <property type="match status" value="1"/>
</dbReference>
<evidence type="ECO:0000256" key="3">
    <source>
        <dbReference type="ARBA" id="ARBA00022525"/>
    </source>
</evidence>
<proteinExistence type="inferred from homology"/>
<evidence type="ECO:0000313" key="6">
    <source>
        <dbReference type="Proteomes" id="UP000053593"/>
    </source>
</evidence>
<dbReference type="EMBL" id="KN834781">
    <property type="protein sequence ID" value="KIK59152.1"/>
    <property type="molecule type" value="Genomic_DNA"/>
</dbReference>
<dbReference type="OrthoDB" id="4898945at2759"/>
<protein>
    <recommendedName>
        <fullName evidence="7">Cerato-platanin</fullName>
    </recommendedName>
</protein>
<dbReference type="GO" id="GO:0005576">
    <property type="term" value="C:extracellular region"/>
    <property type="evidence" value="ECO:0007669"/>
    <property type="project" value="UniProtKB-SubCell"/>
</dbReference>
<feature type="chain" id="PRO_5002208483" description="Cerato-platanin" evidence="4">
    <location>
        <begin position="20"/>
        <end position="142"/>
    </location>
</feature>
<evidence type="ECO:0000256" key="1">
    <source>
        <dbReference type="ARBA" id="ARBA00004613"/>
    </source>
</evidence>
<dbReference type="HOGENOM" id="CLU_111635_0_0_1"/>
<accession>A0A0D0CKY4</accession>
<feature type="signal peptide" evidence="4">
    <location>
        <begin position="1"/>
        <end position="19"/>
    </location>
</feature>
<dbReference type="InterPro" id="IPR010829">
    <property type="entry name" value="Cerato-platanin"/>
</dbReference>
<organism evidence="5 6">
    <name type="scientific">Collybiopsis luxurians FD-317 M1</name>
    <dbReference type="NCBI Taxonomy" id="944289"/>
    <lineage>
        <taxon>Eukaryota</taxon>
        <taxon>Fungi</taxon>
        <taxon>Dikarya</taxon>
        <taxon>Basidiomycota</taxon>
        <taxon>Agaricomycotina</taxon>
        <taxon>Agaricomycetes</taxon>
        <taxon>Agaricomycetidae</taxon>
        <taxon>Agaricales</taxon>
        <taxon>Marasmiineae</taxon>
        <taxon>Omphalotaceae</taxon>
        <taxon>Collybiopsis</taxon>
        <taxon>Collybiopsis luxurians</taxon>
    </lineage>
</organism>
<reference evidence="5 6" key="1">
    <citation type="submission" date="2014-04" db="EMBL/GenBank/DDBJ databases">
        <title>Evolutionary Origins and Diversification of the Mycorrhizal Mutualists.</title>
        <authorList>
            <consortium name="DOE Joint Genome Institute"/>
            <consortium name="Mycorrhizal Genomics Consortium"/>
            <person name="Kohler A."/>
            <person name="Kuo A."/>
            <person name="Nagy L.G."/>
            <person name="Floudas D."/>
            <person name="Copeland A."/>
            <person name="Barry K.W."/>
            <person name="Cichocki N."/>
            <person name="Veneault-Fourrey C."/>
            <person name="LaButti K."/>
            <person name="Lindquist E.A."/>
            <person name="Lipzen A."/>
            <person name="Lundell T."/>
            <person name="Morin E."/>
            <person name="Murat C."/>
            <person name="Riley R."/>
            <person name="Ohm R."/>
            <person name="Sun H."/>
            <person name="Tunlid A."/>
            <person name="Henrissat B."/>
            <person name="Grigoriev I.V."/>
            <person name="Hibbett D.S."/>
            <person name="Martin F."/>
        </authorList>
    </citation>
    <scope>NUCLEOTIDE SEQUENCE [LARGE SCALE GENOMIC DNA]</scope>
    <source>
        <strain evidence="5 6">FD-317 M1</strain>
    </source>
</reference>
<keyword evidence="3" id="KW-0964">Secreted</keyword>
<evidence type="ECO:0008006" key="7">
    <source>
        <dbReference type="Google" id="ProtNLM"/>
    </source>
</evidence>
<sequence length="142" mass="14722">MKFLTTLFVSAAAATLTAAETLEFDTVYDNGSQSINTVACHRSGLLPQNVVNFASLPTFPNIGAFGQIVGFDSPYCGSCWEVTYTNAQGQSTSLNVTAIDHAEEGLIKVSQEAMDRLTNGNAVALGAVPVSAVQVAASACGL</sequence>
<dbReference type="InterPro" id="IPR036908">
    <property type="entry name" value="RlpA-like_sf"/>
</dbReference>
<dbReference type="Gene3D" id="2.40.40.10">
    <property type="entry name" value="RlpA-like domain"/>
    <property type="match status" value="1"/>
</dbReference>
<gene>
    <name evidence="5" type="ORF">GYMLUDRAFT_86073</name>
</gene>
<name>A0A0D0CKY4_9AGAR</name>
<keyword evidence="4" id="KW-0732">Signal</keyword>
<dbReference type="SUPFAM" id="SSF50685">
    <property type="entry name" value="Barwin-like endoglucanases"/>
    <property type="match status" value="1"/>
</dbReference>
<comment type="subcellular location">
    <subcellularLocation>
        <location evidence="1">Secreted</location>
    </subcellularLocation>
</comment>
<dbReference type="Pfam" id="PF07249">
    <property type="entry name" value="Cerato-platanin"/>
    <property type="match status" value="1"/>
</dbReference>